<dbReference type="EMBL" id="BRYA01000524">
    <property type="protein sequence ID" value="GMI20874.1"/>
    <property type="molecule type" value="Genomic_DNA"/>
</dbReference>
<dbReference type="OrthoDB" id="46844at2759"/>
<name>A0A9W7FWP3_9STRA</name>
<comment type="caution">
    <text evidence="3">The sequence shown here is derived from an EMBL/GenBank/DDBJ whole genome shotgun (WGS) entry which is preliminary data.</text>
</comment>
<proteinExistence type="inferred from homology"/>
<feature type="region of interest" description="Disordered" evidence="2">
    <location>
        <begin position="2463"/>
        <end position="2485"/>
    </location>
</feature>
<feature type="region of interest" description="Disordered" evidence="2">
    <location>
        <begin position="1601"/>
        <end position="1629"/>
    </location>
</feature>
<feature type="compositionally biased region" description="Low complexity" evidence="2">
    <location>
        <begin position="1612"/>
        <end position="1629"/>
    </location>
</feature>
<evidence type="ECO:0000256" key="1">
    <source>
        <dbReference type="ARBA" id="ARBA00006545"/>
    </source>
</evidence>
<dbReference type="GO" id="GO:0006623">
    <property type="term" value="P:protein targeting to vacuole"/>
    <property type="evidence" value="ECO:0007669"/>
    <property type="project" value="TreeGrafter"/>
</dbReference>
<keyword evidence="4" id="KW-1185">Reference proteome</keyword>
<dbReference type="InterPro" id="IPR026847">
    <property type="entry name" value="VPS13"/>
</dbReference>
<dbReference type="PANTHER" id="PTHR16166">
    <property type="entry name" value="VACUOLAR PROTEIN SORTING-ASSOCIATED PROTEIN VPS13"/>
    <property type="match status" value="1"/>
</dbReference>
<organism evidence="3 4">
    <name type="scientific">Triparma columacea</name>
    <dbReference type="NCBI Taxonomy" id="722753"/>
    <lineage>
        <taxon>Eukaryota</taxon>
        <taxon>Sar</taxon>
        <taxon>Stramenopiles</taxon>
        <taxon>Ochrophyta</taxon>
        <taxon>Bolidophyceae</taxon>
        <taxon>Parmales</taxon>
        <taxon>Triparmaceae</taxon>
        <taxon>Triparma</taxon>
    </lineage>
</organism>
<evidence type="ECO:0000256" key="2">
    <source>
        <dbReference type="SAM" id="MobiDB-lite"/>
    </source>
</evidence>
<reference evidence="4" key="1">
    <citation type="journal article" date="2023" name="Commun. Biol.">
        <title>Genome analysis of Parmales, the sister group of diatoms, reveals the evolutionary specialization of diatoms from phago-mixotrophs to photoautotrophs.</title>
        <authorList>
            <person name="Ban H."/>
            <person name="Sato S."/>
            <person name="Yoshikawa S."/>
            <person name="Yamada K."/>
            <person name="Nakamura Y."/>
            <person name="Ichinomiya M."/>
            <person name="Sato N."/>
            <person name="Blanc-Mathieu R."/>
            <person name="Endo H."/>
            <person name="Kuwata A."/>
            <person name="Ogata H."/>
        </authorList>
    </citation>
    <scope>NUCLEOTIDE SEQUENCE [LARGE SCALE GENOMIC DNA]</scope>
</reference>
<evidence type="ECO:0000313" key="3">
    <source>
        <dbReference type="EMBL" id="GMI20874.1"/>
    </source>
</evidence>
<dbReference type="GO" id="GO:0045053">
    <property type="term" value="P:protein retention in Golgi apparatus"/>
    <property type="evidence" value="ECO:0007669"/>
    <property type="project" value="TreeGrafter"/>
</dbReference>
<dbReference type="PANTHER" id="PTHR16166:SF93">
    <property type="entry name" value="INTERMEMBRANE LIPID TRANSFER PROTEIN VPS13"/>
    <property type="match status" value="1"/>
</dbReference>
<comment type="similarity">
    <text evidence="1">Belongs to the VPS13 family.</text>
</comment>
<sequence length="2937" mass="316660">MESNPNLPFKLKHLCVDSIKLSIPWSSLYSKSVRMEVKGVHFEFTTCSNSSSSRTASYKADWDARRLERNKILCDGIWDVGGAQPGKDSFGERLGKKIIENLKVDVSDVSLTLTHAQSPTSPPTRPFSVSFKLDSLNLFSTDSSGKMSFVDKPSESNICYKKLLLSELSVSSVVDGRDEFLVKPFDLCLSYSGTSASEVATSTTPLDMIYNLDGSIASVHTVLPRELYSRVSLFASHVTRTAPTVPLYPEHRPSVPVVGNAKLWWRYALISIGRLNRRRSWVTYIQFVRRRRLYIEAYKRHRYSARRKGDYDDIYYKDGVFNLRGDEVGVLTLAESELVGDVKYIVGLWRNTAEQEGIETMKAMAEIASAEAGIKKGKTWSSFFSSSSKSKDKGKGLESQGEDELAELAEAILSDMNRQTLGKTTVGVKLELNELLVTLTEGNTEFGKVQVQRVRCGYVSEGSVESTATLGSFTVQDGGGKKVVSPNDSSEEELVWVKHQVKGNRDEMATNIGLGGIEVLCDVGFAKRALDWFQVDDGLRTAPVEYDADEVVAPSPEILENTLAPGEFDAFFDADDVAIRGDIGVTSWGVERSMREAWRSKVSKNITHDISLLLQAPTLIFPHPDNGCNVVLDMGRFKLTNKETDTEEVKGIMAKEGVSSDAWEEFALKLTDFALILDSNGHRKALLSPATSIINVGVEKKTSSKGVLACAGLIEGLDIHVDTEAWEVLRGILASWDEAFSPSQQSSSLDVDLDSISVASSVREGVKDRHLRAEKALGVTKNQSSEVVVVGVFSLPTIVMSLSPAAGKSISMSLKGLSSAVRFDGTWATVEGAMGGVKVSWTDDGTKYTLVESGGGSTDKLVSIKVVRNERLDETDIIARFESMQVNYNAERVKEILGCLAKLKGGERQEISSPPSPLASWRQSPTRRSGMMASVSSIPVVGTGIVGGIGIVSNSDNSKANKTVFRIKAELKTLTLHLNSVLDDELLFGMTMSSLSADMSKEGDEELAAIMSLGDFQIFTDAQNERVNEDWRNIFGTTSNSEESSSLLLKVAFYKGKKNWEKNVMGGDSNALLDDSDLAVLEKRDFKLFDNCSTFCYVEFGAITVVHIQAQILALVDYLQGGVLGVLFPSDTSGAIEVESSQAGKTGEGLFKVRSNTVRLVMPTSPSSSEKIELNLEGMHVLHHILPDEAGGMTKGSLGEVMLVNNAQENMCKERISISLDVTLPPPMAKTRTAVVKVGIRDVNLVLTHKVYQCLMSVVDFNLTSEDTALRASSDTHRGGFNTTRRTHAGTDINEGNSMDLKLNLHLGSLSVELFDDFGGRICKVAARKTLISSLKDVKNATMTTNMTLVGLDIVGGGMVDGQTCDLSFFTRDPEAADDGGGLFRLVHVSKGGENSSEIDIHVNSPRIKVLPELINAMTMWATVERKESGNEVDGTPQDSKQTINFVSSGCRLELVQKNSAIKFAESTLEVCGDLQVTYTTQRGRNYRGNSSHLRAQNLEVINVSCDDGGRVQIIEPVGLELQFQKREVNGGGDEARRDETKVNFCSDVGMDVKLSMRDLLAMIRVLDSLSVIGNEKEQTWGEEGEEGELKRLVEELERNRAETISEDDTQSLSSLSSGSRSNSRNNSTTSLASLASLSNLEQLKAEQKKLEGPGVKVFDFNGTIPNVTLTFIDDVRVPTPVLKAELQQVIVGGDICKLAEGEGGWTGVLHVDGEVKGEGWGGDGWKNVLVEPWRVTLTGSRQDNRSGTGVEREKEELREDGVGEMITKIGLDAGAMKCVVDDQLLKNISGAIEGWNNLVEIGEIEEVKAYEIKNETEARIGVYKKTEEGAGGVVASFNVEAGESRGFSYDQRRGKGLGVRRLYGTDVLELRGLEVSVRDGSVLKLENVDVMKTHIFQGIHGTTVVVVEKTLGEMGALTRVTVRNLAVVRNDCQWMEFAIGVKTAGKEEWGGSRGAVAAGGALGVNKSRLGIMEPERGGAEGRSREEVPFLLFKPMTNVEGLIGAVRIPSVANVAMMEDVELAVLCKRDEEGHERSGDVMVVSVVLKRRGFSRGINGVDLCLRPRMVIRNGLDMMVGIRTPMPHTYSGKMSVHNDMDYHTVNNGSFVECYTNGRGIAVSIRNEMEIVVGTDTGWVEGEWVDLDIEGAKGNRASIAGRVVGEDNDVGSPAEDTFELPLVGGGGGIEFRMKALKGSRTGFDLVAENYISDRTGLGYTVTRKRGGIMGMWVNRDGENRGILPMNLQEEIQITKLGLGGELKTTVPFTMSDVAVSTRGGLDSSLIGWENGRIRGGVCCYRDLANGDLIVIPHCKFLNQTGKTVFMEESNSQASARVEDDTEFVIAESGGSMIMTFRVEGVGTAGPSRVKGVGTVVVQIRDDANCVVGAVRVDTFSGGKYARVIGRVKMWRRGRGQGGGGGGDVVKMRVNFKGGEFRFNGRVEDGGGAGTAKGGAEEEKREGALDLFSLPTASDPRPEAGKLPPKPPVGRAGRRDIMTVKVVGVIVEFTRVFKKGRQGGSGDGTLGWDIKSKLTLAVGNLQLLDENAASEYRHVIRPLTRSNRFLELVVCYTGAITAPLVVVDSLGFKVYPDVAFETSEDFAWRAVDFFGCFNTKKNKGGGGGGLREYCDGHSQQLYHFKYVGMGPIRLLVSFKRKPDRARYEGSMSGNGALIKYCTTRLKFSLTSAKLNFKGHESRDVKGPSSALAEVVQAAYLQQIKAKWSTIVSSVSLQQWKDLAGREEGGEEYEQGDVLRVVGTVAGKGVGNGMEKGAGGIADAFSGGVGKAGDGIESGLRKVGLGELGKGVNNVASGLGDGVGNVAIGFGKGAGGLVKGVGQGAGQVLGGVAGGIGKIGGGLRKGVLEGDGDGLLEGIGDGAKSVVVGLGGGVETAVTGVADGLLNVGGGLWKGVRSIGKGIQNANEGRDKDKGKLSKRSGGKGWFG</sequence>
<gene>
    <name evidence="3" type="ORF">TrCOL_g5756</name>
</gene>
<evidence type="ECO:0000313" key="4">
    <source>
        <dbReference type="Proteomes" id="UP001165065"/>
    </source>
</evidence>
<protein>
    <submittedName>
        <fullName evidence="3">Uncharacterized protein</fullName>
    </submittedName>
</protein>
<dbReference type="Proteomes" id="UP001165065">
    <property type="component" value="Unassembled WGS sequence"/>
</dbReference>
<feature type="region of interest" description="Disordered" evidence="2">
    <location>
        <begin position="381"/>
        <end position="400"/>
    </location>
</feature>
<accession>A0A9W7FWP3</accession>
<feature type="region of interest" description="Disordered" evidence="2">
    <location>
        <begin position="2912"/>
        <end position="2937"/>
    </location>
</feature>